<dbReference type="InterPro" id="IPR016161">
    <property type="entry name" value="Ald_DH/histidinol_DH"/>
</dbReference>
<dbReference type="EC" id="1.2.1.26" evidence="5"/>
<dbReference type="Proteomes" id="UP000515369">
    <property type="component" value="Chromosome"/>
</dbReference>
<reference evidence="8 9" key="1">
    <citation type="submission" date="2020-07" db="EMBL/GenBank/DDBJ databases">
        <title>Spirosoma foliorum sp. nov., isolated from the leaves on the Nejang mountain Korea, Republic of.</title>
        <authorList>
            <person name="Ho H."/>
            <person name="Lee Y.-J."/>
            <person name="Nurcahyanto D.-A."/>
            <person name="Kim S.-G."/>
        </authorList>
    </citation>
    <scope>NUCLEOTIDE SEQUENCE [LARGE SCALE GENOMIC DNA]</scope>
    <source>
        <strain evidence="8 9">PL0136</strain>
    </source>
</reference>
<evidence type="ECO:0000256" key="6">
    <source>
        <dbReference type="SAM" id="MobiDB-lite"/>
    </source>
</evidence>
<comment type="similarity">
    <text evidence="1">Belongs to the aldehyde dehydrogenase family.</text>
</comment>
<dbReference type="InterPro" id="IPR016163">
    <property type="entry name" value="Ald_DH_C"/>
</dbReference>
<dbReference type="PANTHER" id="PTHR43353">
    <property type="entry name" value="SUCCINATE-SEMIALDEHYDE DEHYDROGENASE, MITOCHONDRIAL"/>
    <property type="match status" value="1"/>
</dbReference>
<dbReference type="Pfam" id="PF00171">
    <property type="entry name" value="Aldedh"/>
    <property type="match status" value="1"/>
</dbReference>
<feature type="domain" description="Aldehyde dehydrogenase" evidence="7">
    <location>
        <begin position="11"/>
        <end position="460"/>
    </location>
</feature>
<evidence type="ECO:0000256" key="1">
    <source>
        <dbReference type="ARBA" id="ARBA00009986"/>
    </source>
</evidence>
<evidence type="ECO:0000256" key="5">
    <source>
        <dbReference type="ARBA" id="ARBA00067023"/>
    </source>
</evidence>
<dbReference type="InterPro" id="IPR044151">
    <property type="entry name" value="ALDH_KGSADH"/>
</dbReference>
<evidence type="ECO:0000259" key="7">
    <source>
        <dbReference type="Pfam" id="PF00171"/>
    </source>
</evidence>
<evidence type="ECO:0000313" key="9">
    <source>
        <dbReference type="Proteomes" id="UP000515369"/>
    </source>
</evidence>
<evidence type="ECO:0000256" key="3">
    <source>
        <dbReference type="ARBA" id="ARBA00050769"/>
    </source>
</evidence>
<dbReference type="RefSeq" id="WP_182457589.1">
    <property type="nucleotide sequence ID" value="NZ_CP059732.1"/>
</dbReference>
<dbReference type="SUPFAM" id="SSF53720">
    <property type="entry name" value="ALDH-like"/>
    <property type="match status" value="1"/>
</dbReference>
<keyword evidence="9" id="KW-1185">Reference proteome</keyword>
<evidence type="ECO:0000313" key="8">
    <source>
        <dbReference type="EMBL" id="QMW00473.1"/>
    </source>
</evidence>
<dbReference type="AlphaFoldDB" id="A0A7G5GNN1"/>
<dbReference type="EMBL" id="CP059732">
    <property type="protein sequence ID" value="QMW00473.1"/>
    <property type="molecule type" value="Genomic_DNA"/>
</dbReference>
<organism evidence="8 9">
    <name type="scientific">Spirosoma foliorum</name>
    <dbReference type="NCBI Taxonomy" id="2710596"/>
    <lineage>
        <taxon>Bacteria</taxon>
        <taxon>Pseudomonadati</taxon>
        <taxon>Bacteroidota</taxon>
        <taxon>Cytophagia</taxon>
        <taxon>Cytophagales</taxon>
        <taxon>Cytophagaceae</taxon>
        <taxon>Spirosoma</taxon>
    </lineage>
</organism>
<dbReference type="PANTHER" id="PTHR43353:SF3">
    <property type="entry name" value="ALDEHYDE DEHYDROGENASE-RELATED"/>
    <property type="match status" value="1"/>
</dbReference>
<dbReference type="KEGG" id="sfol:H3H32_20960"/>
<dbReference type="Gene3D" id="3.40.309.10">
    <property type="entry name" value="Aldehyde Dehydrogenase, Chain A, domain 2"/>
    <property type="match status" value="1"/>
</dbReference>
<dbReference type="Gene3D" id="3.40.605.10">
    <property type="entry name" value="Aldehyde Dehydrogenase, Chain A, domain 1"/>
    <property type="match status" value="1"/>
</dbReference>
<dbReference type="FunFam" id="3.40.605.10:FF:000037">
    <property type="entry name" value="NADP-dependent fatty aldehyde dehydrogenase"/>
    <property type="match status" value="1"/>
</dbReference>
<comment type="catalytic activity">
    <reaction evidence="4">
        <text>2,5-dioxopentanoate + NADP(+) + H2O = 2-oxoglutarate + NADPH + 2 H(+)</text>
        <dbReference type="Rhea" id="RHEA:11296"/>
        <dbReference type="ChEBI" id="CHEBI:15377"/>
        <dbReference type="ChEBI" id="CHEBI:15378"/>
        <dbReference type="ChEBI" id="CHEBI:16810"/>
        <dbReference type="ChEBI" id="CHEBI:57783"/>
        <dbReference type="ChEBI" id="CHEBI:58136"/>
        <dbReference type="ChEBI" id="CHEBI:58349"/>
        <dbReference type="EC" id="1.2.1.26"/>
    </reaction>
</comment>
<comment type="catalytic activity">
    <reaction evidence="3">
        <text>2,5-dioxopentanoate + NAD(+) + H2O = 2-oxoglutarate + NADH + 2 H(+)</text>
        <dbReference type="Rhea" id="RHEA:47152"/>
        <dbReference type="ChEBI" id="CHEBI:15377"/>
        <dbReference type="ChEBI" id="CHEBI:15378"/>
        <dbReference type="ChEBI" id="CHEBI:16810"/>
        <dbReference type="ChEBI" id="CHEBI:57540"/>
        <dbReference type="ChEBI" id="CHEBI:57945"/>
        <dbReference type="ChEBI" id="CHEBI:58136"/>
    </reaction>
</comment>
<feature type="compositionally biased region" description="Polar residues" evidence="6">
    <location>
        <begin position="1"/>
        <end position="17"/>
    </location>
</feature>
<keyword evidence="2" id="KW-0560">Oxidoreductase</keyword>
<feature type="region of interest" description="Disordered" evidence="6">
    <location>
        <begin position="1"/>
        <end position="22"/>
    </location>
</feature>
<gene>
    <name evidence="8" type="ORF">H3H32_20960</name>
</gene>
<dbReference type="CDD" id="cd07129">
    <property type="entry name" value="ALDH_KGSADH"/>
    <property type="match status" value="1"/>
</dbReference>
<dbReference type="InterPro" id="IPR016162">
    <property type="entry name" value="Ald_DH_N"/>
</dbReference>
<name>A0A7G5GNN1_9BACT</name>
<dbReference type="GO" id="GO:0047533">
    <property type="term" value="F:2,5-dioxovalerate dehydrogenase (NADP+) activity"/>
    <property type="evidence" value="ECO:0007669"/>
    <property type="project" value="UniProtKB-EC"/>
</dbReference>
<dbReference type="InterPro" id="IPR050740">
    <property type="entry name" value="Aldehyde_DH_Superfamily"/>
</dbReference>
<dbReference type="InterPro" id="IPR015590">
    <property type="entry name" value="Aldehyde_DH_dom"/>
</dbReference>
<evidence type="ECO:0000256" key="4">
    <source>
        <dbReference type="ARBA" id="ARBA00051918"/>
    </source>
</evidence>
<sequence>MTNSLTNPVTESFQGINPATGESLPGQFNEATTNEVAQACERAAEAFTEYRKKSGAEKAAFLEKIASEIEALGDELLTRAQAESGLPLARLTGERGRTTGQLRLFAEYLREGSWVEARIDTALPDRQPLPRPDLRQMLRPLGPVGVFGASNFPLAFSVAGGDTASALAAGCPVVVKGHPAHPGTSQLVGDAISRAVVACGLPTGTFSLVQGRTIAVGMAIVEHPAIKAIGFTGSFRGGKALFDAASRRPEPIPVYAEMGSTNPVFFLPQLLKEKGGALAQSFVGSITLGVGQFCTNPGLAVVEQSAEADSFIQATAQGITNSQPATMLTQGIQKAFTTGIDKLTAAEGVEIVGQATSTESFANGTPTLLKTSAEALLANPVLAEEVFGPSSVLVEATGREQLLAVARGLEGHLTATVWGTDAELLEYADLLEILEQKVGRLLINGFPTGVEVSHAMQHGGPYPATTDSRSTSVGTNAILRFARPVCYQNFPDALLPDELKAANPLNIWRLVDGKRVNA</sequence>
<accession>A0A7G5GNN1</accession>
<protein>
    <recommendedName>
        <fullName evidence="5">2,5-dioxovalerate dehydrogenase</fullName>
        <ecNumber evidence="5">1.2.1.26</ecNumber>
    </recommendedName>
</protein>
<evidence type="ECO:0000256" key="2">
    <source>
        <dbReference type="ARBA" id="ARBA00023002"/>
    </source>
</evidence>
<proteinExistence type="inferred from homology"/>